<comment type="caution">
    <text evidence="4">The sequence shown here is derived from an EMBL/GenBank/DDBJ whole genome shotgun (WGS) entry which is preliminary data.</text>
</comment>
<protein>
    <submittedName>
        <fullName evidence="4">Twitching motility two-component system response regulator PilH</fullName>
    </submittedName>
</protein>
<reference evidence="4 5" key="1">
    <citation type="submission" date="2023-07" db="EMBL/GenBank/DDBJ databases">
        <title>Sorghum-associated microbial communities from plants grown in Nebraska, USA.</title>
        <authorList>
            <person name="Schachtman D."/>
        </authorList>
    </citation>
    <scope>NUCLEOTIDE SEQUENCE [LARGE SCALE GENOMIC DNA]</scope>
    <source>
        <strain evidence="4 5">BE308</strain>
    </source>
</reference>
<dbReference type="PANTHER" id="PTHR44591">
    <property type="entry name" value="STRESS RESPONSE REGULATOR PROTEIN 1"/>
    <property type="match status" value="1"/>
</dbReference>
<organism evidence="4 5">
    <name type="scientific">Rhodoferax saidenbachensis</name>
    <dbReference type="NCBI Taxonomy" id="1484693"/>
    <lineage>
        <taxon>Bacteria</taxon>
        <taxon>Pseudomonadati</taxon>
        <taxon>Pseudomonadota</taxon>
        <taxon>Betaproteobacteria</taxon>
        <taxon>Burkholderiales</taxon>
        <taxon>Comamonadaceae</taxon>
        <taxon>Rhodoferax</taxon>
    </lineage>
</organism>
<dbReference type="CDD" id="cd00156">
    <property type="entry name" value="REC"/>
    <property type="match status" value="1"/>
</dbReference>
<evidence type="ECO:0000313" key="5">
    <source>
        <dbReference type="Proteomes" id="UP001268089"/>
    </source>
</evidence>
<dbReference type="Pfam" id="PF00072">
    <property type="entry name" value="Response_reg"/>
    <property type="match status" value="1"/>
</dbReference>
<evidence type="ECO:0000259" key="3">
    <source>
        <dbReference type="PROSITE" id="PS50110"/>
    </source>
</evidence>
<sequence>MAIFSKFRSIFTAPGAAAEPLPIVDPTGQLPERRLRPRLNARPDLRIVVVDDSATVCAALRKILQSIGLDVRVAASAEVGLEMVLADPPDLIFLDIVLPKMNGFSALRVLRRNPLTRNIPVIMISGNEQATEQFFGSAIGADDFMKKPFSRMEVFERMERLLDDGLVPRRKTPLTMPAPLGS</sequence>
<feature type="domain" description="Response regulatory" evidence="3">
    <location>
        <begin position="46"/>
        <end position="162"/>
    </location>
</feature>
<dbReference type="SUPFAM" id="SSF52172">
    <property type="entry name" value="CheY-like"/>
    <property type="match status" value="1"/>
</dbReference>
<dbReference type="InterPro" id="IPR011006">
    <property type="entry name" value="CheY-like_superfamily"/>
</dbReference>
<evidence type="ECO:0000256" key="2">
    <source>
        <dbReference type="PROSITE-ProRule" id="PRU00169"/>
    </source>
</evidence>
<dbReference type="SMART" id="SM00448">
    <property type="entry name" value="REC"/>
    <property type="match status" value="1"/>
</dbReference>
<dbReference type="EMBL" id="JAVDXO010000001">
    <property type="protein sequence ID" value="MDR7305249.1"/>
    <property type="molecule type" value="Genomic_DNA"/>
</dbReference>
<dbReference type="Proteomes" id="UP001268089">
    <property type="component" value="Unassembled WGS sequence"/>
</dbReference>
<evidence type="ECO:0000313" key="4">
    <source>
        <dbReference type="EMBL" id="MDR7305249.1"/>
    </source>
</evidence>
<dbReference type="Gene3D" id="3.40.50.2300">
    <property type="match status" value="1"/>
</dbReference>
<name>A0ABU1ZI91_9BURK</name>
<dbReference type="PROSITE" id="PS50110">
    <property type="entry name" value="RESPONSE_REGULATORY"/>
    <property type="match status" value="1"/>
</dbReference>
<dbReference type="PANTHER" id="PTHR44591:SF3">
    <property type="entry name" value="RESPONSE REGULATORY DOMAIN-CONTAINING PROTEIN"/>
    <property type="match status" value="1"/>
</dbReference>
<gene>
    <name evidence="4" type="ORF">J2X15_000515</name>
</gene>
<dbReference type="RefSeq" id="WP_310339209.1">
    <property type="nucleotide sequence ID" value="NZ_JAVDXO010000001.1"/>
</dbReference>
<keyword evidence="1 2" id="KW-0597">Phosphoprotein</keyword>
<keyword evidence="5" id="KW-1185">Reference proteome</keyword>
<accession>A0ABU1ZI91</accession>
<dbReference type="InterPro" id="IPR001789">
    <property type="entry name" value="Sig_transdc_resp-reg_receiver"/>
</dbReference>
<proteinExistence type="predicted"/>
<feature type="modified residue" description="4-aspartylphosphate" evidence="2">
    <location>
        <position position="95"/>
    </location>
</feature>
<evidence type="ECO:0000256" key="1">
    <source>
        <dbReference type="ARBA" id="ARBA00022553"/>
    </source>
</evidence>
<dbReference type="InterPro" id="IPR050595">
    <property type="entry name" value="Bact_response_regulator"/>
</dbReference>